<proteinExistence type="inferred from homology"/>
<keyword evidence="3" id="KW-0479">Metal-binding</keyword>
<evidence type="ECO:0000256" key="9">
    <source>
        <dbReference type="ARBA" id="ARBA00023242"/>
    </source>
</evidence>
<feature type="region of interest" description="Disordered" evidence="10">
    <location>
        <begin position="777"/>
        <end position="805"/>
    </location>
</feature>
<feature type="compositionally biased region" description="Basic residues" evidence="10">
    <location>
        <begin position="101"/>
        <end position="110"/>
    </location>
</feature>
<dbReference type="PANTHER" id="PTHR10816">
    <property type="entry name" value="MYELIN TRANSCRIPTION FACTOR 1-RELATED"/>
    <property type="match status" value="1"/>
</dbReference>
<keyword evidence="6" id="KW-0862">Zinc</keyword>
<keyword evidence="8" id="KW-0804">Transcription</keyword>
<comment type="subcellular location">
    <subcellularLocation>
        <location evidence="1">Nucleus</location>
    </subcellularLocation>
</comment>
<dbReference type="InterPro" id="IPR002515">
    <property type="entry name" value="Znf_C2H2C"/>
</dbReference>
<evidence type="ECO:0000256" key="4">
    <source>
        <dbReference type="ARBA" id="ARBA00022737"/>
    </source>
</evidence>
<keyword evidence="4" id="KW-0677">Repeat</keyword>
<dbReference type="PANTHER" id="PTHR10816:SF15">
    <property type="entry name" value="MYELIN TRANSCRIPTION FACTOR 1-LIKE PROTEIN"/>
    <property type="match status" value="1"/>
</dbReference>
<dbReference type="Gene3D" id="4.10.320.30">
    <property type="match status" value="2"/>
</dbReference>
<protein>
    <submittedName>
        <fullName evidence="11">Uncharacterized protein</fullName>
    </submittedName>
</protein>
<dbReference type="FunFam" id="4.10.320.30:FF:000001">
    <property type="entry name" value="Myelin transcription factor 1-like, a"/>
    <property type="match status" value="2"/>
</dbReference>
<dbReference type="GO" id="GO:0007399">
    <property type="term" value="P:nervous system development"/>
    <property type="evidence" value="ECO:0007669"/>
    <property type="project" value="UniProtKB-KW"/>
</dbReference>
<evidence type="ECO:0000313" key="12">
    <source>
        <dbReference type="Proteomes" id="UP001620645"/>
    </source>
</evidence>
<feature type="compositionally biased region" description="Gly residues" evidence="10">
    <location>
        <begin position="494"/>
        <end position="503"/>
    </location>
</feature>
<feature type="compositionally biased region" description="Basic and acidic residues" evidence="10">
    <location>
        <begin position="784"/>
        <end position="795"/>
    </location>
</feature>
<feature type="compositionally biased region" description="Low complexity" evidence="10">
    <location>
        <begin position="301"/>
        <end position="320"/>
    </location>
</feature>
<dbReference type="AlphaFoldDB" id="A0ABD2ILP5"/>
<dbReference type="EMBL" id="JBICCN010000327">
    <property type="protein sequence ID" value="KAL3077138.1"/>
    <property type="molecule type" value="Genomic_DNA"/>
</dbReference>
<name>A0ABD2ILP5_HETSC</name>
<feature type="compositionally biased region" description="Polar residues" evidence="10">
    <location>
        <begin position="430"/>
        <end position="442"/>
    </location>
</feature>
<feature type="compositionally biased region" description="Basic and acidic residues" evidence="10">
    <location>
        <begin position="263"/>
        <end position="274"/>
    </location>
</feature>
<keyword evidence="7" id="KW-0805">Transcription regulation</keyword>
<keyword evidence="12" id="KW-1185">Reference proteome</keyword>
<feature type="region of interest" description="Disordered" evidence="10">
    <location>
        <begin position="690"/>
        <end position="715"/>
    </location>
</feature>
<evidence type="ECO:0000256" key="8">
    <source>
        <dbReference type="ARBA" id="ARBA00023163"/>
    </source>
</evidence>
<evidence type="ECO:0000256" key="6">
    <source>
        <dbReference type="ARBA" id="ARBA00022833"/>
    </source>
</evidence>
<dbReference type="InterPro" id="IPR036060">
    <property type="entry name" value="Znf_C2H2C_sf"/>
</dbReference>
<evidence type="ECO:0000256" key="2">
    <source>
        <dbReference type="ARBA" id="ARBA00010194"/>
    </source>
</evidence>
<evidence type="ECO:0000256" key="10">
    <source>
        <dbReference type="SAM" id="MobiDB-lite"/>
    </source>
</evidence>
<organism evidence="11 12">
    <name type="scientific">Heterodera schachtii</name>
    <name type="common">Sugarbeet cyst nematode worm</name>
    <name type="synonym">Tylenchus schachtii</name>
    <dbReference type="NCBI Taxonomy" id="97005"/>
    <lineage>
        <taxon>Eukaryota</taxon>
        <taxon>Metazoa</taxon>
        <taxon>Ecdysozoa</taxon>
        <taxon>Nematoda</taxon>
        <taxon>Chromadorea</taxon>
        <taxon>Rhabditida</taxon>
        <taxon>Tylenchina</taxon>
        <taxon>Tylenchomorpha</taxon>
        <taxon>Tylenchoidea</taxon>
        <taxon>Heteroderidae</taxon>
        <taxon>Heteroderinae</taxon>
        <taxon>Heterodera</taxon>
    </lineage>
</organism>
<keyword evidence="5" id="KW-0863">Zinc-finger</keyword>
<dbReference type="PROSITE" id="PS51802">
    <property type="entry name" value="ZF_CCHHC"/>
    <property type="match status" value="2"/>
</dbReference>
<comment type="similarity">
    <text evidence="2">Belongs to the MYT1 family.</text>
</comment>
<gene>
    <name evidence="11" type="ORF">niasHS_013127</name>
</gene>
<feature type="region of interest" description="Disordered" evidence="10">
    <location>
        <begin position="228"/>
        <end position="278"/>
    </location>
</feature>
<feature type="region of interest" description="Disordered" evidence="10">
    <location>
        <begin position="293"/>
        <end position="347"/>
    </location>
</feature>
<feature type="compositionally biased region" description="Low complexity" evidence="10">
    <location>
        <begin position="175"/>
        <end position="187"/>
    </location>
</feature>
<feature type="compositionally biased region" description="Acidic residues" evidence="10">
    <location>
        <begin position="73"/>
        <end position="86"/>
    </location>
</feature>
<evidence type="ECO:0000313" key="11">
    <source>
        <dbReference type="EMBL" id="KAL3077138.1"/>
    </source>
</evidence>
<evidence type="ECO:0000256" key="5">
    <source>
        <dbReference type="ARBA" id="ARBA00022771"/>
    </source>
</evidence>
<reference evidence="11 12" key="1">
    <citation type="submission" date="2024-10" db="EMBL/GenBank/DDBJ databases">
        <authorList>
            <person name="Kim D."/>
        </authorList>
    </citation>
    <scope>NUCLEOTIDE SEQUENCE [LARGE SCALE GENOMIC DNA]</scope>
    <source>
        <strain evidence="11">Taebaek</strain>
    </source>
</reference>
<evidence type="ECO:0000256" key="3">
    <source>
        <dbReference type="ARBA" id="ARBA00022723"/>
    </source>
</evidence>
<feature type="compositionally biased region" description="Basic and acidic residues" evidence="10">
    <location>
        <begin position="87"/>
        <end position="100"/>
    </location>
</feature>
<feature type="compositionally biased region" description="Basic and acidic residues" evidence="10">
    <location>
        <begin position="53"/>
        <end position="72"/>
    </location>
</feature>
<comment type="caution">
    <text evidence="11">The sequence shown here is derived from an EMBL/GenBank/DDBJ whole genome shotgun (WGS) entry which is preliminary data.</text>
</comment>
<evidence type="ECO:0000256" key="1">
    <source>
        <dbReference type="ARBA" id="ARBA00004123"/>
    </source>
</evidence>
<dbReference type="GO" id="GO:0005634">
    <property type="term" value="C:nucleus"/>
    <property type="evidence" value="ECO:0007669"/>
    <property type="project" value="UniProtKB-SubCell"/>
</dbReference>
<dbReference type="Pfam" id="PF01530">
    <property type="entry name" value="zf-C2HC"/>
    <property type="match status" value="2"/>
</dbReference>
<feature type="compositionally biased region" description="Basic and acidic residues" evidence="10">
    <location>
        <begin position="164"/>
        <end position="174"/>
    </location>
</feature>
<feature type="region of interest" description="Disordered" evidence="10">
    <location>
        <begin position="430"/>
        <end position="507"/>
    </location>
</feature>
<feature type="compositionally biased region" description="Acidic residues" evidence="10">
    <location>
        <begin position="252"/>
        <end position="262"/>
    </location>
</feature>
<dbReference type="GO" id="GO:0008270">
    <property type="term" value="F:zinc ion binding"/>
    <property type="evidence" value="ECO:0007669"/>
    <property type="project" value="UniProtKB-KW"/>
</dbReference>
<feature type="compositionally biased region" description="Basic residues" evidence="10">
    <location>
        <begin position="796"/>
        <end position="805"/>
    </location>
</feature>
<sequence>MDGSTLFHSSPSACSSANSPLFSRQIANHSSEQHFQLLNHGLPSTSSSSDQETAERQDQFGRDKFINKAIREDEQEEEEEGREEGDEQTKKGDGGGEKRGGGSRKRRRKPEAKDIVRMVVTSPLGVGAVSLPSENVGQTALLPPSDDDAPQQNGPPLIRPSSAVDRHRPLRLDHPPVSVPSAPSLPFPSARAIEAFFRRGSAIGTAGSLPSPPIRNVPPPFNLGGLFMLNGGSSTGGSDGGTGEEEKKMAETEEEEAEGEEEEQRKDEEEKRREDDEEIVRCSSLLFGTPSHPSVLKMCGSSSPSGVSSSASSLPRSVSPIASGKMAHGQAPHSLSGRRSEGGKKCCPTPGCDGSGHQTGLYTHHRSLSGCPRRPDKQTIQMLALQPEQQLRCTYPGCDGRGHVNSSRSSHRSLSGCPIAYADKMARRGIQQQQPNRGTTGTAKGALAQEEEQQQMNGKTNDERRKSLSSPSSSSTGTNGGEKEEQLMTVGRGDNAGGGGHGGKTTEEAPEGILEQQLASNGLLPSASVDELRNALFASFQRQLFGHSLLCAPPPAQCQPTETAAEEPPMKRTKRENGVEEEEKEVGERAVKWDGERRRDGAVAAVNGSEWEQQQQQLVVKAESVPASHLAQMSEALQAKGFQMPPGGLGALPSDQLLHIAAALAAQRAAAVQAAQMQAAAIWQQMSATATGGGENGRHGTPKAQPKQQHNQLQQQHLITKLLQPDEGPSVADEATAKGKAAGAAANCAASSTAQQMAAFNCHPMALFAQLQAQLIHQQQQQQQRREEEEGEGRTVIRRVGKGGG</sequence>
<dbReference type="Proteomes" id="UP001620645">
    <property type="component" value="Unassembled WGS sequence"/>
</dbReference>
<accession>A0ABD2ILP5</accession>
<feature type="compositionally biased region" description="Polar residues" evidence="10">
    <location>
        <begin position="25"/>
        <end position="51"/>
    </location>
</feature>
<feature type="region of interest" description="Disordered" evidence="10">
    <location>
        <begin position="25"/>
        <end position="187"/>
    </location>
</feature>
<evidence type="ECO:0000256" key="7">
    <source>
        <dbReference type="ARBA" id="ARBA00023015"/>
    </source>
</evidence>
<dbReference type="SUPFAM" id="SSF103637">
    <property type="entry name" value="CCHHC domain"/>
    <property type="match status" value="2"/>
</dbReference>
<feature type="region of interest" description="Disordered" evidence="10">
    <location>
        <begin position="557"/>
        <end position="588"/>
    </location>
</feature>
<keyword evidence="9" id="KW-0539">Nucleus</keyword>